<dbReference type="PANTHER" id="PTHR44688">
    <property type="entry name" value="DNA-BINDING TRANSCRIPTIONAL ACTIVATOR DEVR_DOSR"/>
    <property type="match status" value="1"/>
</dbReference>
<dbReference type="Pfam" id="PF00196">
    <property type="entry name" value="GerE"/>
    <property type="match status" value="1"/>
</dbReference>
<dbReference type="PROSITE" id="PS00622">
    <property type="entry name" value="HTH_LUXR_1"/>
    <property type="match status" value="1"/>
</dbReference>
<evidence type="ECO:0000256" key="1">
    <source>
        <dbReference type="ARBA" id="ARBA00023015"/>
    </source>
</evidence>
<dbReference type="Gene3D" id="1.10.10.10">
    <property type="entry name" value="Winged helix-like DNA-binding domain superfamily/Winged helix DNA-binding domain"/>
    <property type="match status" value="1"/>
</dbReference>
<dbReference type="CDD" id="cd06170">
    <property type="entry name" value="LuxR_C_like"/>
    <property type="match status" value="1"/>
</dbReference>
<sequence length="63" mass="7100">MLSGRELAVLELIAQGLSNQEISERLFISLHTVKSHARHINDKLGVERRTQAVARAKHMGLLR</sequence>
<dbReference type="InterPro" id="IPR036388">
    <property type="entry name" value="WH-like_DNA-bd_sf"/>
</dbReference>
<comment type="caution">
    <text evidence="5">The sequence shown here is derived from an EMBL/GenBank/DDBJ whole genome shotgun (WGS) entry which is preliminary data.</text>
</comment>
<gene>
    <name evidence="5" type="ORF">ALP65_00613</name>
</gene>
<keyword evidence="3" id="KW-0804">Transcription</keyword>
<organism evidence="5 6">
    <name type="scientific">Pseudomonas aeruginosa</name>
    <dbReference type="NCBI Taxonomy" id="287"/>
    <lineage>
        <taxon>Bacteria</taxon>
        <taxon>Pseudomonadati</taxon>
        <taxon>Pseudomonadota</taxon>
        <taxon>Gammaproteobacteria</taxon>
        <taxon>Pseudomonadales</taxon>
        <taxon>Pseudomonadaceae</taxon>
        <taxon>Pseudomonas</taxon>
    </lineage>
</organism>
<dbReference type="SMART" id="SM00421">
    <property type="entry name" value="HTH_LUXR"/>
    <property type="match status" value="1"/>
</dbReference>
<evidence type="ECO:0000256" key="2">
    <source>
        <dbReference type="ARBA" id="ARBA00023125"/>
    </source>
</evidence>
<dbReference type="PRINTS" id="PR00038">
    <property type="entry name" value="HTHLUXR"/>
</dbReference>
<dbReference type="GO" id="GO:0003677">
    <property type="term" value="F:DNA binding"/>
    <property type="evidence" value="ECO:0007669"/>
    <property type="project" value="UniProtKB-KW"/>
</dbReference>
<evidence type="ECO:0000313" key="6">
    <source>
        <dbReference type="Proteomes" id="UP000270834"/>
    </source>
</evidence>
<dbReference type="SUPFAM" id="SSF46894">
    <property type="entry name" value="C-terminal effector domain of the bipartite response regulators"/>
    <property type="match status" value="1"/>
</dbReference>
<evidence type="ECO:0000259" key="4">
    <source>
        <dbReference type="PROSITE" id="PS50043"/>
    </source>
</evidence>
<proteinExistence type="predicted"/>
<dbReference type="InterPro" id="IPR000792">
    <property type="entry name" value="Tscrpt_reg_LuxR_C"/>
</dbReference>
<dbReference type="AlphaFoldDB" id="A0A3M5DM60"/>
<keyword evidence="2" id="KW-0238">DNA-binding</keyword>
<dbReference type="GO" id="GO:0006355">
    <property type="term" value="P:regulation of DNA-templated transcription"/>
    <property type="evidence" value="ECO:0007669"/>
    <property type="project" value="InterPro"/>
</dbReference>
<evidence type="ECO:0000256" key="3">
    <source>
        <dbReference type="ARBA" id="ARBA00023163"/>
    </source>
</evidence>
<dbReference type="EMBL" id="RBSQ01000915">
    <property type="protein sequence ID" value="RMS50550.1"/>
    <property type="molecule type" value="Genomic_DNA"/>
</dbReference>
<dbReference type="InterPro" id="IPR016032">
    <property type="entry name" value="Sig_transdc_resp-reg_C-effctor"/>
</dbReference>
<dbReference type="Proteomes" id="UP000270834">
    <property type="component" value="Unassembled WGS sequence"/>
</dbReference>
<dbReference type="PROSITE" id="PS50043">
    <property type="entry name" value="HTH_LUXR_2"/>
    <property type="match status" value="1"/>
</dbReference>
<dbReference type="PANTHER" id="PTHR44688:SF16">
    <property type="entry name" value="DNA-BINDING TRANSCRIPTIONAL ACTIVATOR DEVR_DOSR"/>
    <property type="match status" value="1"/>
</dbReference>
<accession>A0A3M5DM60</accession>
<evidence type="ECO:0000313" key="5">
    <source>
        <dbReference type="EMBL" id="RMS50550.1"/>
    </source>
</evidence>
<feature type="domain" description="HTH luxR-type" evidence="4">
    <location>
        <begin position="1"/>
        <end position="60"/>
    </location>
</feature>
<reference evidence="5 6" key="1">
    <citation type="submission" date="2018-08" db="EMBL/GenBank/DDBJ databases">
        <title>Recombination of ecologically and evolutionarily significant loci maintains genetic cohesion in the Pseudomonas syringae species complex.</title>
        <authorList>
            <person name="Dillon M."/>
            <person name="Thakur S."/>
            <person name="Almeida R.N.D."/>
            <person name="Weir B.S."/>
            <person name="Guttman D.S."/>
        </authorList>
    </citation>
    <scope>NUCLEOTIDE SEQUENCE [LARGE SCALE GENOMIC DNA]</scope>
    <source>
        <strain evidence="5 6">ICMP 7846</strain>
    </source>
</reference>
<protein>
    <recommendedName>
        <fullName evidence="4">HTH luxR-type domain-containing protein</fullName>
    </recommendedName>
</protein>
<name>A0A3M5DM60_PSEAI</name>
<keyword evidence="1" id="KW-0805">Transcription regulation</keyword>